<reference evidence="5 6" key="1">
    <citation type="submission" date="2021-01" db="EMBL/GenBank/DDBJ databases">
        <title>Genomic Encyclopedia of Type Strains, Phase IV (KMG-IV): sequencing the most valuable type-strain genomes for metagenomic binning, comparative biology and taxonomic classification.</title>
        <authorList>
            <person name="Goeker M."/>
        </authorList>
    </citation>
    <scope>NUCLEOTIDE SEQUENCE [LARGE SCALE GENOMIC DNA]</scope>
    <source>
        <strain evidence="5 6">DSM 100968</strain>
    </source>
</reference>
<comment type="caution">
    <text evidence="5">The sequence shown here is derived from an EMBL/GenBank/DDBJ whole genome shotgun (WGS) entry which is preliminary data.</text>
</comment>
<evidence type="ECO:0000313" key="5">
    <source>
        <dbReference type="EMBL" id="MBM7657325.1"/>
    </source>
</evidence>
<dbReference type="InterPro" id="IPR017221">
    <property type="entry name" value="DUF34/NIF3_bac"/>
</dbReference>
<dbReference type="Pfam" id="PF01784">
    <property type="entry name" value="DUF34_NIF3"/>
    <property type="match status" value="1"/>
</dbReference>
<proteinExistence type="inferred from homology"/>
<dbReference type="RefSeq" id="WP_205005672.1">
    <property type="nucleotide sequence ID" value="NZ_CBCRXA010000004.1"/>
</dbReference>
<organism evidence="5 6">
    <name type="scientific">Sporolactobacillus spathodeae</name>
    <dbReference type="NCBI Taxonomy" id="1465502"/>
    <lineage>
        <taxon>Bacteria</taxon>
        <taxon>Bacillati</taxon>
        <taxon>Bacillota</taxon>
        <taxon>Bacilli</taxon>
        <taxon>Bacillales</taxon>
        <taxon>Sporolactobacillaceae</taxon>
        <taxon>Sporolactobacillus</taxon>
    </lineage>
</organism>
<dbReference type="SUPFAM" id="SSF102705">
    <property type="entry name" value="NIF3 (NGG1p interacting factor 3)-like"/>
    <property type="match status" value="1"/>
</dbReference>
<dbReference type="Gene3D" id="3.40.1390.30">
    <property type="entry name" value="NIF3 (NGG1p interacting factor 3)-like"/>
    <property type="match status" value="1"/>
</dbReference>
<dbReference type="EMBL" id="JAFBEV010000005">
    <property type="protein sequence ID" value="MBM7657325.1"/>
    <property type="molecule type" value="Genomic_DNA"/>
</dbReference>
<keyword evidence="6" id="KW-1185">Reference proteome</keyword>
<dbReference type="Gene3D" id="3.30.70.120">
    <property type="match status" value="1"/>
</dbReference>
<evidence type="ECO:0000313" key="6">
    <source>
        <dbReference type="Proteomes" id="UP000823201"/>
    </source>
</evidence>
<dbReference type="InterPro" id="IPR015867">
    <property type="entry name" value="N-reg_PII/ATP_PRibTrfase_C"/>
</dbReference>
<sequence>MKDWITGQQLINRFEEEFAPKKLAFPKDKIGLLIGSLSQPVKRVMVTLDVLENVADEAISKKVDLIVAHHPVIFHPLAQVRADEGQGKIVTKCIKNGISVYAAHTNLDIADGGVNDMLAAKLELEDVTILKETYREPLYKLAVFVPENHADSVRGVLGAAGAGTIGRYKQCSFSSDGEGAFQPQQGAHPFIGAEGRLEKTAEIKIETIVPEHLLKSVIRKMLKVHPYEEPAYDVYPLQNEGKAYGLGRIGRLPEPIAFSDYCRMVKDRLGIDGLRATGDMNGKVQTVAVSGGDGNSLIPFARFHGADVLITGDIYYHTAHDALLCGLKLIDAGHHIESVMKTGVQHFLQSVIAEEGCRTEVIQSEAPTNPFHFIV</sequence>
<dbReference type="Proteomes" id="UP000823201">
    <property type="component" value="Unassembled WGS sequence"/>
</dbReference>
<dbReference type="InterPro" id="IPR002678">
    <property type="entry name" value="DUF34/NIF3"/>
</dbReference>
<name>A0ABS2Q6D5_9BACL</name>
<dbReference type="PANTHER" id="PTHR13799">
    <property type="entry name" value="NGG1 INTERACTING FACTOR 3"/>
    <property type="match status" value="1"/>
</dbReference>
<comment type="similarity">
    <text evidence="1 4">Belongs to the GTP cyclohydrolase I type 2/NIF3 family.</text>
</comment>
<keyword evidence="3 4" id="KW-0479">Metal-binding</keyword>
<dbReference type="PIRSF" id="PIRSF037489">
    <property type="entry name" value="UCP037489_NIF3_YqfO"/>
    <property type="match status" value="1"/>
</dbReference>
<evidence type="ECO:0000256" key="1">
    <source>
        <dbReference type="ARBA" id="ARBA00006964"/>
    </source>
</evidence>
<evidence type="ECO:0000256" key="2">
    <source>
        <dbReference type="ARBA" id="ARBA00022112"/>
    </source>
</evidence>
<dbReference type="NCBIfam" id="TIGR00486">
    <property type="entry name" value="YbgI_SA1388"/>
    <property type="match status" value="1"/>
</dbReference>
<evidence type="ECO:0000256" key="3">
    <source>
        <dbReference type="ARBA" id="ARBA00022723"/>
    </source>
</evidence>
<evidence type="ECO:0000256" key="4">
    <source>
        <dbReference type="PIRNR" id="PIRNR037489"/>
    </source>
</evidence>
<dbReference type="PANTHER" id="PTHR13799:SF14">
    <property type="entry name" value="GTP CYCLOHYDROLASE 1 TYPE 2 HOMOLOG"/>
    <property type="match status" value="1"/>
</dbReference>
<protein>
    <recommendedName>
        <fullName evidence="2 4">GTP cyclohydrolase 1 type 2 homolog</fullName>
    </recommendedName>
</protein>
<gene>
    <name evidence="5" type="ORF">JOC27_000768</name>
</gene>
<dbReference type="InterPro" id="IPR036069">
    <property type="entry name" value="DUF34/NIF3_sf"/>
</dbReference>
<accession>A0ABS2Q6D5</accession>